<evidence type="ECO:0000256" key="2">
    <source>
        <dbReference type="ARBA" id="ARBA00022840"/>
    </source>
</evidence>
<dbReference type="PANTHER" id="PTHR24220:SF692">
    <property type="entry name" value="ABC TRANSPORTER DOMAIN-CONTAINING PROTEIN"/>
    <property type="match status" value="1"/>
</dbReference>
<dbReference type="InterPro" id="IPR027417">
    <property type="entry name" value="P-loop_NTPase"/>
</dbReference>
<dbReference type="STRING" id="1125725.HMPREF1325_2035"/>
<dbReference type="GO" id="GO:0016887">
    <property type="term" value="F:ATP hydrolysis activity"/>
    <property type="evidence" value="ECO:0007669"/>
    <property type="project" value="InterPro"/>
</dbReference>
<dbReference type="AlphaFoldDB" id="U1FMT8"/>
<dbReference type="PATRIC" id="fig|1125725.3.peg.1290"/>
<evidence type="ECO:0000256" key="1">
    <source>
        <dbReference type="ARBA" id="ARBA00022741"/>
    </source>
</evidence>
<dbReference type="EMBL" id="AUZJ01000034">
    <property type="protein sequence ID" value="ERF60771.1"/>
    <property type="molecule type" value="Genomic_DNA"/>
</dbReference>
<dbReference type="SMART" id="SM00382">
    <property type="entry name" value="AAA"/>
    <property type="match status" value="1"/>
</dbReference>
<dbReference type="GO" id="GO:0022857">
    <property type="term" value="F:transmembrane transporter activity"/>
    <property type="evidence" value="ECO:0007669"/>
    <property type="project" value="TreeGrafter"/>
</dbReference>
<dbReference type="SUPFAM" id="SSF52540">
    <property type="entry name" value="P-loop containing nucleoside triphosphate hydrolases"/>
    <property type="match status" value="1"/>
</dbReference>
<dbReference type="InterPro" id="IPR003593">
    <property type="entry name" value="AAA+_ATPase"/>
</dbReference>
<keyword evidence="2 4" id="KW-0067">ATP-binding</keyword>
<dbReference type="RefSeq" id="WP_021330359.1">
    <property type="nucleotide sequence ID" value="NZ_AUZJ01000034.1"/>
</dbReference>
<proteinExistence type="predicted"/>
<evidence type="ECO:0000313" key="6">
    <source>
        <dbReference type="Proteomes" id="UP000016412"/>
    </source>
</evidence>
<dbReference type="EMBL" id="AVQI01000012">
    <property type="protein sequence ID" value="ERK04808.1"/>
    <property type="molecule type" value="Genomic_DNA"/>
</dbReference>
<dbReference type="GO" id="GO:0005524">
    <property type="term" value="F:ATP binding"/>
    <property type="evidence" value="ECO:0007669"/>
    <property type="project" value="UniProtKB-KW"/>
</dbReference>
<dbReference type="PANTHER" id="PTHR24220">
    <property type="entry name" value="IMPORT ATP-BINDING PROTEIN"/>
    <property type="match status" value="1"/>
</dbReference>
<feature type="domain" description="ABC transporter" evidence="3">
    <location>
        <begin position="2"/>
        <end position="252"/>
    </location>
</feature>
<keyword evidence="7" id="KW-1185">Reference proteome</keyword>
<protein>
    <submittedName>
        <fullName evidence="4">ABC transporter, ATP-binding protein</fullName>
    </submittedName>
</protein>
<sequence>MIELKNIAITFNPGTADENVALKHIDLTINKGDFITVIGSNGAGKSTLYNVIAGTLSPTAGTISLSMNGSIRDITKDEEYKRALYIGRIFQNPLLGTAGKMSLEDNMMICSKKGWKGLKIGLNTRTRSYFRSELKQLNMGLEERLSDNVEQFSGGQRQALTLLMAVMSRPALLLLDEHTAALDPSNAALVMNLTKRFAESYNLTVMMVTHNMQHALEYGNRLIMMDKGEIIFDIAGTEKKNLTMDDIVQRFRSIKKTALTSDRLILQ</sequence>
<dbReference type="Pfam" id="PF00005">
    <property type="entry name" value="ABC_tran"/>
    <property type="match status" value="1"/>
</dbReference>
<dbReference type="GO" id="GO:0005886">
    <property type="term" value="C:plasma membrane"/>
    <property type="evidence" value="ECO:0007669"/>
    <property type="project" value="TreeGrafter"/>
</dbReference>
<evidence type="ECO:0000313" key="7">
    <source>
        <dbReference type="Proteomes" id="UP000016646"/>
    </source>
</evidence>
<dbReference type="PROSITE" id="PS50893">
    <property type="entry name" value="ABC_TRANSPORTER_2"/>
    <property type="match status" value="1"/>
</dbReference>
<dbReference type="Proteomes" id="UP000016646">
    <property type="component" value="Unassembled WGS sequence"/>
</dbReference>
<dbReference type="Gene3D" id="3.40.50.300">
    <property type="entry name" value="P-loop containing nucleotide triphosphate hydrolases"/>
    <property type="match status" value="1"/>
</dbReference>
<dbReference type="PROSITE" id="PS00211">
    <property type="entry name" value="ABC_TRANSPORTER_1"/>
    <property type="match status" value="1"/>
</dbReference>
<gene>
    <name evidence="5" type="ORF">HMPREF0860_2227</name>
    <name evidence="4" type="ORF">HMPREF1325_2035</name>
</gene>
<name>U1FMT8_TRESO</name>
<organism evidence="4 6">
    <name type="scientific">Treponema socranskii subsp. socranskii VPI DR56BR1116 = ATCC 35536</name>
    <dbReference type="NCBI Taxonomy" id="1125725"/>
    <lineage>
        <taxon>Bacteria</taxon>
        <taxon>Pseudomonadati</taxon>
        <taxon>Spirochaetota</taxon>
        <taxon>Spirochaetia</taxon>
        <taxon>Spirochaetales</taxon>
        <taxon>Treponemataceae</taxon>
        <taxon>Treponema</taxon>
    </lineage>
</organism>
<dbReference type="OrthoDB" id="9776369at2"/>
<reference evidence="6 7" key="1">
    <citation type="submission" date="2013-08" db="EMBL/GenBank/DDBJ databases">
        <authorList>
            <person name="Durkin A.S."/>
            <person name="Haft D.R."/>
            <person name="McCorrison J."/>
            <person name="Torralba M."/>
            <person name="Gillis M."/>
            <person name="Haft D.H."/>
            <person name="Methe B."/>
            <person name="Sutton G."/>
            <person name="Nelson K.E."/>
        </authorList>
    </citation>
    <scope>NUCLEOTIDE SEQUENCE [LARGE SCALE GENOMIC DNA]</scope>
    <source>
        <strain evidence="5 7">ATCC 35536</strain>
        <strain evidence="4 6">VPI DR56BR1116</strain>
    </source>
</reference>
<evidence type="ECO:0000259" key="3">
    <source>
        <dbReference type="PROSITE" id="PS50893"/>
    </source>
</evidence>
<dbReference type="eggNOG" id="COG1101">
    <property type="taxonomic scope" value="Bacteria"/>
</dbReference>
<keyword evidence="1" id="KW-0547">Nucleotide-binding</keyword>
<comment type="caution">
    <text evidence="4">The sequence shown here is derived from an EMBL/GenBank/DDBJ whole genome shotgun (WGS) entry which is preliminary data.</text>
</comment>
<dbReference type="InterPro" id="IPR003439">
    <property type="entry name" value="ABC_transporter-like_ATP-bd"/>
</dbReference>
<evidence type="ECO:0000313" key="5">
    <source>
        <dbReference type="EMBL" id="ERK04808.1"/>
    </source>
</evidence>
<dbReference type="InterPro" id="IPR017871">
    <property type="entry name" value="ABC_transporter-like_CS"/>
</dbReference>
<accession>U1FMT8</accession>
<dbReference type="InterPro" id="IPR015854">
    <property type="entry name" value="ABC_transpr_LolD-like"/>
</dbReference>
<dbReference type="Proteomes" id="UP000016412">
    <property type="component" value="Unassembled WGS sequence"/>
</dbReference>
<evidence type="ECO:0000313" key="4">
    <source>
        <dbReference type="EMBL" id="ERF60771.1"/>
    </source>
</evidence>